<dbReference type="Gene3D" id="3.40.50.300">
    <property type="entry name" value="P-loop containing nucleotide triphosphate hydrolases"/>
    <property type="match status" value="1"/>
</dbReference>
<dbReference type="GO" id="GO:0005737">
    <property type="term" value="C:cytoplasm"/>
    <property type="evidence" value="ECO:0007669"/>
    <property type="project" value="TreeGrafter"/>
</dbReference>
<protein>
    <submittedName>
        <fullName evidence="2">G3E family GTPase</fullName>
    </submittedName>
</protein>
<dbReference type="SUPFAM" id="SSF52540">
    <property type="entry name" value="P-loop containing nucleoside triphosphate hydrolases"/>
    <property type="match status" value="1"/>
</dbReference>
<dbReference type="AlphaFoldDB" id="A0A7W7Q5S4"/>
<organism evidence="2 3">
    <name type="scientific">Actinophytocola algeriensis</name>
    <dbReference type="NCBI Taxonomy" id="1768010"/>
    <lineage>
        <taxon>Bacteria</taxon>
        <taxon>Bacillati</taxon>
        <taxon>Actinomycetota</taxon>
        <taxon>Actinomycetes</taxon>
        <taxon>Pseudonocardiales</taxon>
        <taxon>Pseudonocardiaceae</taxon>
    </lineage>
</organism>
<keyword evidence="3" id="KW-1185">Reference proteome</keyword>
<dbReference type="InterPro" id="IPR027417">
    <property type="entry name" value="P-loop_NTPase"/>
</dbReference>
<evidence type="ECO:0000313" key="3">
    <source>
        <dbReference type="Proteomes" id="UP000520767"/>
    </source>
</evidence>
<dbReference type="InterPro" id="IPR003495">
    <property type="entry name" value="CobW/HypB/UreG_nucleotide-bd"/>
</dbReference>
<proteinExistence type="predicted"/>
<gene>
    <name evidence="2" type="ORF">FHR82_003804</name>
</gene>
<name>A0A7W7Q5S4_9PSEU</name>
<sequence>MITFVPVSGFLGAGKTTTLLAAARELRARGHRPAIVTNDQGRDLVDTRLARTVTDAVGEVLDGCFCCRFTDLADVTTALVADGADVVLAEAVGSCTDLRATVVRPLREYHGDTLRVAPLTTVVDPLRYRAFARSWAAGHDDDTAYLYAHQVAEADVLALNKVDLLGAGLTPLLSDLGRRNPSARVVPYSARSGSVGRLVDMWLAAGDVEDRADEALDYDRYAAAEAALAWLNHEVTVSGPFSPGRWTRVALASLSRAAAGTLVGHAKVTVETGEGLAKGSVTTAGAAPALDLPGPLSASGGRAVFNLRIA</sequence>
<dbReference type="Pfam" id="PF02492">
    <property type="entry name" value="cobW"/>
    <property type="match status" value="1"/>
</dbReference>
<evidence type="ECO:0000259" key="1">
    <source>
        <dbReference type="Pfam" id="PF02492"/>
    </source>
</evidence>
<accession>A0A7W7Q5S4</accession>
<dbReference type="PANTHER" id="PTHR13748:SF62">
    <property type="entry name" value="COBW DOMAIN-CONTAINING PROTEIN"/>
    <property type="match status" value="1"/>
</dbReference>
<reference evidence="2 3" key="1">
    <citation type="submission" date="2020-08" db="EMBL/GenBank/DDBJ databases">
        <title>Genomic Encyclopedia of Type Strains, Phase III (KMG-III): the genomes of soil and plant-associated and newly described type strains.</title>
        <authorList>
            <person name="Whitman W."/>
        </authorList>
    </citation>
    <scope>NUCLEOTIDE SEQUENCE [LARGE SCALE GENOMIC DNA]</scope>
    <source>
        <strain evidence="2 3">CECT 8960</strain>
    </source>
</reference>
<dbReference type="EMBL" id="JACHJQ010000004">
    <property type="protein sequence ID" value="MBB4907562.1"/>
    <property type="molecule type" value="Genomic_DNA"/>
</dbReference>
<feature type="domain" description="CobW/HypB/UreG nucleotide-binding" evidence="1">
    <location>
        <begin position="7"/>
        <end position="186"/>
    </location>
</feature>
<dbReference type="RefSeq" id="WP_221463995.1">
    <property type="nucleotide sequence ID" value="NZ_JACHJQ010000004.1"/>
</dbReference>
<comment type="caution">
    <text evidence="2">The sequence shown here is derived from an EMBL/GenBank/DDBJ whole genome shotgun (WGS) entry which is preliminary data.</text>
</comment>
<dbReference type="Proteomes" id="UP000520767">
    <property type="component" value="Unassembled WGS sequence"/>
</dbReference>
<dbReference type="InterPro" id="IPR051316">
    <property type="entry name" value="Zinc-reg_GTPase_activator"/>
</dbReference>
<evidence type="ECO:0000313" key="2">
    <source>
        <dbReference type="EMBL" id="MBB4907562.1"/>
    </source>
</evidence>
<dbReference type="PANTHER" id="PTHR13748">
    <property type="entry name" value="COBW-RELATED"/>
    <property type="match status" value="1"/>
</dbReference>